<evidence type="ECO:0000313" key="14">
    <source>
        <dbReference type="EMBL" id="TRZ04440.1"/>
    </source>
</evidence>
<dbReference type="OrthoDB" id="8300278at2759"/>
<dbReference type="Pfam" id="PF01315">
    <property type="entry name" value="Ald_Xan_dh_C"/>
    <property type="match status" value="1"/>
</dbReference>
<evidence type="ECO:0000256" key="6">
    <source>
        <dbReference type="ARBA" id="ARBA00022714"/>
    </source>
</evidence>
<evidence type="ECO:0000259" key="13">
    <source>
        <dbReference type="PROSITE" id="PS51387"/>
    </source>
</evidence>
<dbReference type="Gene3D" id="3.30.43.10">
    <property type="entry name" value="Uridine Diphospho-n-acetylenolpyruvylglucosamine Reductase, domain 2"/>
    <property type="match status" value="1"/>
</dbReference>
<dbReference type="Gene3D" id="3.30.465.10">
    <property type="match status" value="1"/>
</dbReference>
<comment type="cofactor">
    <cofactor evidence="12">
        <name>[2Fe-2S] cluster</name>
        <dbReference type="ChEBI" id="CHEBI:190135"/>
    </cofactor>
</comment>
<dbReference type="Gene3D" id="1.10.150.120">
    <property type="entry name" value="[2Fe-2S]-binding domain"/>
    <property type="match status" value="1"/>
</dbReference>
<dbReference type="SMART" id="SM01092">
    <property type="entry name" value="CO_deh_flav_C"/>
    <property type="match status" value="1"/>
</dbReference>
<dbReference type="SUPFAM" id="SSF47741">
    <property type="entry name" value="CO dehydrogenase ISP C-domain like"/>
    <property type="match status" value="1"/>
</dbReference>
<dbReference type="InterPro" id="IPR016169">
    <property type="entry name" value="FAD-bd_PCMH_sub2"/>
</dbReference>
<keyword evidence="9" id="KW-0560">Oxidoreductase</keyword>
<keyword evidence="8" id="KW-0274">FAD</keyword>
<reference evidence="14 15" key="1">
    <citation type="journal article" date="2019" name="Sci. Data">
        <title>Hybrid genome assembly and annotation of Danionella translucida.</title>
        <authorList>
            <person name="Kadobianskyi M."/>
            <person name="Schulze L."/>
            <person name="Schuelke M."/>
            <person name="Judkewitz B."/>
        </authorList>
    </citation>
    <scope>NUCLEOTIDE SEQUENCE [LARGE SCALE GENOMIC DNA]</scope>
    <source>
        <strain evidence="14 15">Bolton</strain>
    </source>
</reference>
<keyword evidence="5" id="KW-0285">Flavoprotein</keyword>
<dbReference type="InterPro" id="IPR036884">
    <property type="entry name" value="2Fe-2S-bd_dom_sf"/>
</dbReference>
<dbReference type="EMBL" id="SRMA01000283">
    <property type="protein sequence ID" value="TRZ04440.1"/>
    <property type="molecule type" value="Genomic_DNA"/>
</dbReference>
<dbReference type="Proteomes" id="UP000316079">
    <property type="component" value="Unassembled WGS sequence"/>
</dbReference>
<comment type="cofactor">
    <cofactor evidence="1">
        <name>Mo-molybdopterin</name>
        <dbReference type="ChEBI" id="CHEBI:71302"/>
    </cofactor>
</comment>
<dbReference type="SUPFAM" id="SSF54665">
    <property type="entry name" value="CO dehydrogenase molybdoprotein N-domain-like"/>
    <property type="match status" value="1"/>
</dbReference>
<dbReference type="AlphaFoldDB" id="A0A553RQI2"/>
<dbReference type="PANTHER" id="PTHR45444">
    <property type="entry name" value="XANTHINE DEHYDROGENASE"/>
    <property type="match status" value="1"/>
</dbReference>
<comment type="similarity">
    <text evidence="3">Belongs to the xanthine dehydrogenase family.</text>
</comment>
<dbReference type="InterPro" id="IPR036318">
    <property type="entry name" value="FAD-bd_PCMH-like_sf"/>
</dbReference>
<keyword evidence="6" id="KW-0001">2Fe-2S</keyword>
<comment type="cofactor">
    <cofactor evidence="2">
        <name>FAD</name>
        <dbReference type="ChEBI" id="CHEBI:57692"/>
    </cofactor>
</comment>
<keyword evidence="7" id="KW-0479">Metal-binding</keyword>
<evidence type="ECO:0000256" key="12">
    <source>
        <dbReference type="ARBA" id="ARBA00034078"/>
    </source>
</evidence>
<evidence type="ECO:0000313" key="15">
    <source>
        <dbReference type="Proteomes" id="UP000316079"/>
    </source>
</evidence>
<protein>
    <recommendedName>
        <fullName evidence="13">FAD-binding PCMH-type domain-containing protein</fullName>
    </recommendedName>
</protein>
<dbReference type="PANTHER" id="PTHR45444:SF3">
    <property type="entry name" value="XANTHINE DEHYDROGENASE"/>
    <property type="match status" value="1"/>
</dbReference>
<dbReference type="InterPro" id="IPR002346">
    <property type="entry name" value="Mopterin_DH_FAD-bd"/>
</dbReference>
<dbReference type="Pfam" id="PF03450">
    <property type="entry name" value="CO_deh_flav_C"/>
    <property type="match status" value="1"/>
</dbReference>
<evidence type="ECO:0000256" key="10">
    <source>
        <dbReference type="ARBA" id="ARBA00023004"/>
    </source>
</evidence>
<dbReference type="SUPFAM" id="SSF55447">
    <property type="entry name" value="CO dehydrogenase flavoprotein C-terminal domain-like"/>
    <property type="match status" value="1"/>
</dbReference>
<keyword evidence="11" id="KW-0411">Iron-sulfur</keyword>
<dbReference type="GO" id="GO:0071949">
    <property type="term" value="F:FAD binding"/>
    <property type="evidence" value="ECO:0007669"/>
    <property type="project" value="InterPro"/>
</dbReference>
<dbReference type="Pfam" id="PF02738">
    <property type="entry name" value="MoCoBD_1"/>
    <property type="match status" value="1"/>
</dbReference>
<evidence type="ECO:0000256" key="7">
    <source>
        <dbReference type="ARBA" id="ARBA00022723"/>
    </source>
</evidence>
<dbReference type="SUPFAM" id="SSF56003">
    <property type="entry name" value="Molybdenum cofactor-binding domain"/>
    <property type="match status" value="1"/>
</dbReference>
<keyword evidence="15" id="KW-1185">Reference proteome</keyword>
<dbReference type="InterPro" id="IPR000674">
    <property type="entry name" value="Ald_Oxase/Xan_DH_a/b"/>
</dbReference>
<dbReference type="GO" id="GO:0051537">
    <property type="term" value="F:2 iron, 2 sulfur cluster binding"/>
    <property type="evidence" value="ECO:0007669"/>
    <property type="project" value="UniProtKB-KW"/>
</dbReference>
<dbReference type="FunFam" id="3.30.465.10:FF:000004">
    <property type="entry name" value="Xanthine dehydrogenase/oxidase"/>
    <property type="match status" value="1"/>
</dbReference>
<comment type="caution">
    <text evidence="14">The sequence shown here is derived from an EMBL/GenBank/DDBJ whole genome shotgun (WGS) entry which is preliminary data.</text>
</comment>
<evidence type="ECO:0000256" key="2">
    <source>
        <dbReference type="ARBA" id="ARBA00001974"/>
    </source>
</evidence>
<dbReference type="STRING" id="623744.A0A553RQI2"/>
<dbReference type="FunFam" id="3.30.43.10:FF:000001">
    <property type="entry name" value="Xanthine dehydrogenase/oxidase"/>
    <property type="match status" value="1"/>
</dbReference>
<evidence type="ECO:0000256" key="8">
    <source>
        <dbReference type="ARBA" id="ARBA00022827"/>
    </source>
</evidence>
<feature type="non-terminal residue" evidence="14">
    <location>
        <position position="714"/>
    </location>
</feature>
<accession>A0A553RQI2</accession>
<dbReference type="SUPFAM" id="SSF56176">
    <property type="entry name" value="FAD-binding/transporter-associated domain-like"/>
    <property type="match status" value="1"/>
</dbReference>
<dbReference type="Gene3D" id="3.30.365.10">
    <property type="entry name" value="Aldehyde oxidase/xanthine dehydrogenase, molybdopterin binding domain"/>
    <property type="match status" value="2"/>
</dbReference>
<dbReference type="FunFam" id="1.10.150.120:FF:000009">
    <property type="entry name" value="Aldehyde oxidase 6"/>
    <property type="match status" value="1"/>
</dbReference>
<keyword evidence="10" id="KW-0408">Iron</keyword>
<dbReference type="Gene3D" id="3.90.1170.50">
    <property type="entry name" value="Aldehyde oxidase/xanthine dehydrogenase, a/b hammerhead"/>
    <property type="match status" value="1"/>
</dbReference>
<dbReference type="InterPro" id="IPR037165">
    <property type="entry name" value="AldOxase/xan_DH_Mopterin-bd_sf"/>
</dbReference>
<dbReference type="InterPro" id="IPR005107">
    <property type="entry name" value="CO_DH_flav_C"/>
</dbReference>
<name>A0A553RQI2_9TELE</name>
<dbReference type="InterPro" id="IPR036856">
    <property type="entry name" value="Ald_Oxase/Xan_DH_a/b_sf"/>
</dbReference>
<evidence type="ECO:0000256" key="9">
    <source>
        <dbReference type="ARBA" id="ARBA00023002"/>
    </source>
</evidence>
<feature type="domain" description="FAD-binding PCMH-type" evidence="13">
    <location>
        <begin position="174"/>
        <end position="359"/>
    </location>
</feature>
<dbReference type="GO" id="GO:0005506">
    <property type="term" value="F:iron ion binding"/>
    <property type="evidence" value="ECO:0007669"/>
    <property type="project" value="InterPro"/>
</dbReference>
<dbReference type="PROSITE" id="PS51387">
    <property type="entry name" value="FAD_PCMH"/>
    <property type="match status" value="1"/>
</dbReference>
<dbReference type="InterPro" id="IPR016208">
    <property type="entry name" value="Ald_Oxase/xanthine_DH-like"/>
</dbReference>
<keyword evidence="4" id="KW-0500">Molybdenum</keyword>
<dbReference type="Pfam" id="PF00941">
    <property type="entry name" value="FAD_binding_5"/>
    <property type="match status" value="1"/>
</dbReference>
<dbReference type="InterPro" id="IPR008274">
    <property type="entry name" value="AldOxase/xan_DH_MoCoBD1"/>
</dbReference>
<dbReference type="InterPro" id="IPR002888">
    <property type="entry name" value="2Fe-2S-bd"/>
</dbReference>
<evidence type="ECO:0000256" key="4">
    <source>
        <dbReference type="ARBA" id="ARBA00022505"/>
    </source>
</evidence>
<sequence>MLLREESRHIMERNPDPETVLLSYLRKKSVTTVEGIGSTKTKLHPVQERIAKAHGSQCGFCTPGMVMSMYSLLRNNPHPTVDDITEALAGNLCRCTGYRPIVDGYRTFCESENCCQLNGTMCKVENGSVEHIENGDPELFRKDELLPLDPSQDLIFPPELMRMAETSDQSSQRFCGERVTWVSPGSLEELLQLKTDYPQAPLVMGNTNIGLDMKFKGIFHPIIISPTRVAELFEVTPRSEGVCIGAGCSMSVLKSVLERSITDFPAENTHMFRAVLQQIKLVGGQQIRNVATLGGNIVSAYPNSDLTPILAAGRCTLVALSKDGRRRIPIDKEFFCGFAKTILKPEEIVLSVFIPASRPNEIMYAFRHAPRKENALATVNAGMRVWFHESSAVVKEISIYYGGVGATIVSADRTCQKIAGRPWEEDTLSDAYGALVDDIKLDSSAPGGKNVLESQSDQDPVGRPMMHRSALSQATGEAVYCDDLPRSDGELFLAIVTSSRPNAKISQIDFTETLKLPGVVDVVTAKDIPGKKFRNFSGYDEELLAENEMICAVVANSTEHAKHGAALVKISYEDLQERIFTVEEAIAKNSFFLPKRQIERGDVEKGFKEAEQTYEGKIEQILSMQAVSGEIRIGGQEHFYMETQSFLVVPVGEETEMKVYLSTQHPTFTQVAVAETLGIPSNRVSCHVKRIGGAFGGKVTKTAILASITAVATW</sequence>
<dbReference type="GO" id="GO:0016491">
    <property type="term" value="F:oxidoreductase activity"/>
    <property type="evidence" value="ECO:0007669"/>
    <property type="project" value="UniProtKB-KW"/>
</dbReference>
<dbReference type="Gene3D" id="3.30.390.50">
    <property type="entry name" value="CO dehydrogenase flavoprotein, C-terminal domain"/>
    <property type="match status" value="1"/>
</dbReference>
<dbReference type="FunFam" id="3.30.365.10:FF:000001">
    <property type="entry name" value="Xanthine dehydrogenase oxidase"/>
    <property type="match status" value="1"/>
</dbReference>
<organism evidence="14 15">
    <name type="scientific">Danionella cerebrum</name>
    <dbReference type="NCBI Taxonomy" id="2873325"/>
    <lineage>
        <taxon>Eukaryota</taxon>
        <taxon>Metazoa</taxon>
        <taxon>Chordata</taxon>
        <taxon>Craniata</taxon>
        <taxon>Vertebrata</taxon>
        <taxon>Euteleostomi</taxon>
        <taxon>Actinopterygii</taxon>
        <taxon>Neopterygii</taxon>
        <taxon>Teleostei</taxon>
        <taxon>Ostariophysi</taxon>
        <taxon>Cypriniformes</taxon>
        <taxon>Danionidae</taxon>
        <taxon>Danioninae</taxon>
        <taxon>Danionella</taxon>
    </lineage>
</organism>
<dbReference type="FunFam" id="3.90.1170.50:FF:000001">
    <property type="entry name" value="Aldehyde oxidase 1"/>
    <property type="match status" value="1"/>
</dbReference>
<dbReference type="Pfam" id="PF01799">
    <property type="entry name" value="Fer2_2"/>
    <property type="match status" value="1"/>
</dbReference>
<evidence type="ECO:0000256" key="3">
    <source>
        <dbReference type="ARBA" id="ARBA00006849"/>
    </source>
</evidence>
<evidence type="ECO:0000256" key="1">
    <source>
        <dbReference type="ARBA" id="ARBA00001924"/>
    </source>
</evidence>
<evidence type="ECO:0000256" key="11">
    <source>
        <dbReference type="ARBA" id="ARBA00023014"/>
    </source>
</evidence>
<gene>
    <name evidence="14" type="ORF">DNTS_025932</name>
</gene>
<dbReference type="InterPro" id="IPR016167">
    <property type="entry name" value="FAD-bd_PCMH_sub1"/>
</dbReference>
<dbReference type="SMART" id="SM01008">
    <property type="entry name" value="Ald_Xan_dh_C"/>
    <property type="match status" value="1"/>
</dbReference>
<dbReference type="InterPro" id="IPR016166">
    <property type="entry name" value="FAD-bd_PCMH"/>
</dbReference>
<dbReference type="InterPro" id="IPR036683">
    <property type="entry name" value="CO_DH_flav_C_dom_sf"/>
</dbReference>
<evidence type="ECO:0000256" key="5">
    <source>
        <dbReference type="ARBA" id="ARBA00022630"/>
    </source>
</evidence>
<proteinExistence type="inferred from homology"/>